<reference evidence="2" key="1">
    <citation type="submission" date="2020-12" db="UniProtKB">
        <authorList>
            <consortium name="WormBaseParasite"/>
        </authorList>
    </citation>
    <scope>IDENTIFICATION</scope>
    <source>
        <strain evidence="2">MHco3</strain>
    </source>
</reference>
<accession>A0A7I4YE42</accession>
<dbReference type="InterPro" id="IPR005312">
    <property type="entry name" value="DUF1759"/>
</dbReference>
<dbReference type="Pfam" id="PF03564">
    <property type="entry name" value="DUF1759"/>
    <property type="match status" value="1"/>
</dbReference>
<sequence>MEQAQTLAIELEAKRVSARHHDIGTTTNETVGIAKPKLPAIPVPVFTGKVWEFENFWTLFAANVHKQPLTPLQKFNYLISALRGEARESVRRFTVTEANYEHALTFLRTKYGDESRLISNLQVRLESAKAPKATLTGQRQLLENIIPIVTQLEEKGVSLNGSFLAQKILSKFTINIQRRVLERRMALPTQENIWTIRDILTDIDNIIEIEERINRIVQGSNRPNYIKPQNVPSYEQQTAQQFSLSCFLWQQQSQSSELLKIRHLGRKRKVLSREQQVSQLRNSRTFR</sequence>
<protein>
    <submittedName>
        <fullName evidence="2">Uncharacterized protein</fullName>
    </submittedName>
</protein>
<name>A0A7I4YE42_HAECO</name>
<keyword evidence="1" id="KW-1185">Reference proteome</keyword>
<dbReference type="OMA" id="QENIWTI"/>
<proteinExistence type="predicted"/>
<dbReference type="PANTHER" id="PTHR22954:SF3">
    <property type="entry name" value="PROTEIN CBG08539"/>
    <property type="match status" value="1"/>
</dbReference>
<dbReference type="OrthoDB" id="5864015at2759"/>
<dbReference type="Proteomes" id="UP000025227">
    <property type="component" value="Unplaced"/>
</dbReference>
<organism evidence="1 2">
    <name type="scientific">Haemonchus contortus</name>
    <name type="common">Barber pole worm</name>
    <dbReference type="NCBI Taxonomy" id="6289"/>
    <lineage>
        <taxon>Eukaryota</taxon>
        <taxon>Metazoa</taxon>
        <taxon>Ecdysozoa</taxon>
        <taxon>Nematoda</taxon>
        <taxon>Chromadorea</taxon>
        <taxon>Rhabditida</taxon>
        <taxon>Rhabditina</taxon>
        <taxon>Rhabditomorpha</taxon>
        <taxon>Strongyloidea</taxon>
        <taxon>Trichostrongylidae</taxon>
        <taxon>Haemonchus</taxon>
    </lineage>
</organism>
<dbReference type="AlphaFoldDB" id="A0A7I4YE42"/>
<evidence type="ECO:0000313" key="1">
    <source>
        <dbReference type="Proteomes" id="UP000025227"/>
    </source>
</evidence>
<dbReference type="PANTHER" id="PTHR22954">
    <property type="entry name" value="RETROVIRAL PROTEASE-RELATED"/>
    <property type="match status" value="1"/>
</dbReference>
<evidence type="ECO:0000313" key="2">
    <source>
        <dbReference type="WBParaSite" id="HCON_00087580-00001"/>
    </source>
</evidence>
<dbReference type="WBParaSite" id="HCON_00087580-00001">
    <property type="protein sequence ID" value="HCON_00087580-00001"/>
    <property type="gene ID" value="HCON_00087580"/>
</dbReference>